<accession>A0A6B3RMG5</accession>
<comment type="caution">
    <text evidence="1">The sequence shown here is derived from an EMBL/GenBank/DDBJ whole genome shotgun (WGS) entry which is preliminary data.</text>
</comment>
<evidence type="ECO:0000313" key="1">
    <source>
        <dbReference type="EMBL" id="NEX46386.1"/>
    </source>
</evidence>
<dbReference type="EMBL" id="JAAIKE010000002">
    <property type="protein sequence ID" value="NEX46386.1"/>
    <property type="molecule type" value="Genomic_DNA"/>
</dbReference>
<dbReference type="RefSeq" id="WP_164611009.1">
    <property type="nucleotide sequence ID" value="NZ_JAAIKE010000002.1"/>
</dbReference>
<reference evidence="1 2" key="1">
    <citation type="submission" date="2020-02" db="EMBL/GenBank/DDBJ databases">
        <title>Rhodobacter algicola sp. nov., isolated from microalga culture.</title>
        <authorList>
            <person name="Park C.-Y."/>
        </authorList>
    </citation>
    <scope>NUCLEOTIDE SEQUENCE [LARGE SCALE GENOMIC DNA]</scope>
    <source>
        <strain evidence="1 2">ETT8</strain>
    </source>
</reference>
<keyword evidence="2" id="KW-1185">Reference proteome</keyword>
<proteinExistence type="predicted"/>
<gene>
    <name evidence="1" type="ORF">G3572_09215</name>
</gene>
<sequence>MTPKDRLRRLEKITLLLRERELSRLAQASAQKTRTEAQLMALDKTGAPHGLDPVVAAQVTDRFGLWTTNRRILLNQKLARETVAWMEAKTEAQRAFGRAEVLRKLCLKP</sequence>
<name>A0A6B3RMG5_9RHOB</name>
<dbReference type="Proteomes" id="UP000481421">
    <property type="component" value="Unassembled WGS sequence"/>
</dbReference>
<dbReference type="AlphaFoldDB" id="A0A6B3RMG5"/>
<protein>
    <submittedName>
        <fullName evidence="1">Uncharacterized protein</fullName>
    </submittedName>
</protein>
<evidence type="ECO:0000313" key="2">
    <source>
        <dbReference type="Proteomes" id="UP000481421"/>
    </source>
</evidence>
<organism evidence="1 2">
    <name type="scientific">Pseudotabrizicola algicola</name>
    <dbReference type="NCBI Taxonomy" id="2709381"/>
    <lineage>
        <taxon>Bacteria</taxon>
        <taxon>Pseudomonadati</taxon>
        <taxon>Pseudomonadota</taxon>
        <taxon>Alphaproteobacteria</taxon>
        <taxon>Rhodobacterales</taxon>
        <taxon>Paracoccaceae</taxon>
        <taxon>Pseudotabrizicola</taxon>
    </lineage>
</organism>